<dbReference type="NCBIfam" id="TIGR00234">
    <property type="entry name" value="tyrS"/>
    <property type="match status" value="1"/>
</dbReference>
<dbReference type="FunFam" id="1.10.240.10:FF:000001">
    <property type="entry name" value="Tyrosine--tRNA ligase"/>
    <property type="match status" value="1"/>
</dbReference>
<dbReference type="GO" id="GO:0004831">
    <property type="term" value="F:tyrosine-tRNA ligase activity"/>
    <property type="evidence" value="ECO:0007669"/>
    <property type="project" value="UniProtKB-UniRule"/>
</dbReference>
<dbReference type="InterPro" id="IPR002305">
    <property type="entry name" value="aa-tRNA-synth_Ic"/>
</dbReference>
<dbReference type="EC" id="6.1.1.1" evidence="11"/>
<evidence type="ECO:0000256" key="8">
    <source>
        <dbReference type="ARBA" id="ARBA00023146"/>
    </source>
</evidence>
<dbReference type="AlphaFoldDB" id="A0A5C6UZN5"/>
<evidence type="ECO:0000256" key="5">
    <source>
        <dbReference type="ARBA" id="ARBA00022840"/>
    </source>
</evidence>
<dbReference type="GO" id="GO:0006437">
    <property type="term" value="P:tyrosyl-tRNA aminoacylation"/>
    <property type="evidence" value="ECO:0007669"/>
    <property type="project" value="UniProtKB-UniRule"/>
</dbReference>
<dbReference type="Gene3D" id="1.10.240.10">
    <property type="entry name" value="Tyrosyl-Transfer RNA Synthetase"/>
    <property type="match status" value="1"/>
</dbReference>
<feature type="binding site" evidence="11">
    <location>
        <position position="167"/>
    </location>
    <ligand>
        <name>L-tyrosine</name>
        <dbReference type="ChEBI" id="CHEBI:58315"/>
    </ligand>
</feature>
<dbReference type="PANTHER" id="PTHR11766">
    <property type="entry name" value="TYROSYL-TRNA SYNTHETASE"/>
    <property type="match status" value="1"/>
</dbReference>
<feature type="domain" description="Tyrosine--tRNA ligase SYY-like C-terminal" evidence="13">
    <location>
        <begin position="338"/>
        <end position="420"/>
    </location>
</feature>
<evidence type="ECO:0000313" key="15">
    <source>
        <dbReference type="Proteomes" id="UP000321168"/>
    </source>
</evidence>
<feature type="short sequence motif" description="'KMSKS' region" evidence="11">
    <location>
        <begin position="227"/>
        <end position="231"/>
    </location>
</feature>
<comment type="subcellular location">
    <subcellularLocation>
        <location evidence="1 11">Cytoplasm</location>
    </subcellularLocation>
</comment>
<dbReference type="InterPro" id="IPR024088">
    <property type="entry name" value="Tyr-tRNA-ligase_bac-type"/>
</dbReference>
<comment type="similarity">
    <text evidence="10 11">Belongs to the class-I aminoacyl-tRNA synthetase family. TyrS type 1 subfamily.</text>
</comment>
<dbReference type="GO" id="GO:0042803">
    <property type="term" value="F:protein homodimerization activity"/>
    <property type="evidence" value="ECO:0007669"/>
    <property type="project" value="UniProtKB-ARBA"/>
</dbReference>
<dbReference type="InterPro" id="IPR002307">
    <property type="entry name" value="Tyr-tRNA-ligase"/>
</dbReference>
<comment type="function">
    <text evidence="11">Catalyzes the attachment of tyrosine to tRNA(Tyr) in a two-step reaction: tyrosine is first activated by ATP to form Tyr-AMP and then transferred to the acceptor end of tRNA(Tyr).</text>
</comment>
<evidence type="ECO:0000256" key="9">
    <source>
        <dbReference type="ARBA" id="ARBA00048248"/>
    </source>
</evidence>
<gene>
    <name evidence="11" type="primary">tyrS</name>
    <name evidence="14" type="ORF">FRX97_06680</name>
</gene>
<evidence type="ECO:0000256" key="11">
    <source>
        <dbReference type="HAMAP-Rule" id="MF_02006"/>
    </source>
</evidence>
<dbReference type="Pfam" id="PF22421">
    <property type="entry name" value="SYY_C-terminal"/>
    <property type="match status" value="1"/>
</dbReference>
<dbReference type="PROSITE" id="PS00178">
    <property type="entry name" value="AA_TRNA_LIGASE_I"/>
    <property type="match status" value="1"/>
</dbReference>
<protein>
    <recommendedName>
        <fullName evidence="11">Tyrosine--tRNA ligase</fullName>
        <ecNumber evidence="11">6.1.1.1</ecNumber>
    </recommendedName>
    <alternativeName>
        <fullName evidence="11">Tyrosyl-tRNA synthetase</fullName>
        <shortName evidence="11">TyrRS</shortName>
    </alternativeName>
</protein>
<keyword evidence="3 11" id="KW-0436">Ligase</keyword>
<evidence type="ECO:0000259" key="13">
    <source>
        <dbReference type="Pfam" id="PF22421"/>
    </source>
</evidence>
<dbReference type="GO" id="GO:0003723">
    <property type="term" value="F:RNA binding"/>
    <property type="evidence" value="ECO:0007669"/>
    <property type="project" value="UniProtKB-KW"/>
</dbReference>
<dbReference type="Gene3D" id="3.10.290.10">
    <property type="entry name" value="RNA-binding S4 domain"/>
    <property type="match status" value="1"/>
</dbReference>
<keyword evidence="2 11" id="KW-0963">Cytoplasm</keyword>
<dbReference type="HAMAP" id="MF_02006">
    <property type="entry name" value="Tyr_tRNA_synth_type1"/>
    <property type="match status" value="1"/>
</dbReference>
<name>A0A5C6UZN5_9FLAO</name>
<proteinExistence type="inferred from homology"/>
<feature type="binding site" evidence="11">
    <location>
        <position position="33"/>
    </location>
    <ligand>
        <name>L-tyrosine</name>
        <dbReference type="ChEBI" id="CHEBI:58315"/>
    </ligand>
</feature>
<organism evidence="14 15">
    <name type="scientific">Luteibaculum oceani</name>
    <dbReference type="NCBI Taxonomy" id="1294296"/>
    <lineage>
        <taxon>Bacteria</taxon>
        <taxon>Pseudomonadati</taxon>
        <taxon>Bacteroidota</taxon>
        <taxon>Flavobacteriia</taxon>
        <taxon>Flavobacteriales</taxon>
        <taxon>Luteibaculaceae</taxon>
        <taxon>Luteibaculum</taxon>
    </lineage>
</organism>
<feature type="binding site" evidence="11">
    <location>
        <position position="230"/>
    </location>
    <ligand>
        <name>ATP</name>
        <dbReference type="ChEBI" id="CHEBI:30616"/>
    </ligand>
</feature>
<dbReference type="PRINTS" id="PR01040">
    <property type="entry name" value="TRNASYNTHTYR"/>
</dbReference>
<accession>A0A5C6UZN5</accession>
<evidence type="ECO:0000256" key="1">
    <source>
        <dbReference type="ARBA" id="ARBA00004496"/>
    </source>
</evidence>
<dbReference type="EMBL" id="VORB01000005">
    <property type="protein sequence ID" value="TXC78893.1"/>
    <property type="molecule type" value="Genomic_DNA"/>
</dbReference>
<reference evidence="14 15" key="1">
    <citation type="submission" date="2019-08" db="EMBL/GenBank/DDBJ databases">
        <title>Genome of Luteibaculum oceani JCM 18817.</title>
        <authorList>
            <person name="Bowman J.P."/>
        </authorList>
    </citation>
    <scope>NUCLEOTIDE SEQUENCE [LARGE SCALE GENOMIC DNA]</scope>
    <source>
        <strain evidence="14 15">JCM 18817</strain>
    </source>
</reference>
<dbReference type="Pfam" id="PF00579">
    <property type="entry name" value="tRNA-synt_1b"/>
    <property type="match status" value="1"/>
</dbReference>
<dbReference type="RefSeq" id="WP_147014417.1">
    <property type="nucleotide sequence ID" value="NZ_VORB01000005.1"/>
</dbReference>
<dbReference type="FunFam" id="3.40.50.620:FF:000008">
    <property type="entry name" value="Tyrosine--tRNA ligase"/>
    <property type="match status" value="1"/>
</dbReference>
<dbReference type="PROSITE" id="PS50889">
    <property type="entry name" value="S4"/>
    <property type="match status" value="1"/>
</dbReference>
<dbReference type="Proteomes" id="UP000321168">
    <property type="component" value="Unassembled WGS sequence"/>
</dbReference>
<evidence type="ECO:0000256" key="10">
    <source>
        <dbReference type="ARBA" id="ARBA00060965"/>
    </source>
</evidence>
<dbReference type="InterPro" id="IPR001412">
    <property type="entry name" value="aa-tRNA-synth_I_CS"/>
</dbReference>
<dbReference type="PANTHER" id="PTHR11766:SF0">
    <property type="entry name" value="TYROSINE--TRNA LIGASE, MITOCHONDRIAL"/>
    <property type="match status" value="1"/>
</dbReference>
<dbReference type="GO" id="GO:0005524">
    <property type="term" value="F:ATP binding"/>
    <property type="evidence" value="ECO:0007669"/>
    <property type="project" value="UniProtKB-UniRule"/>
</dbReference>
<feature type="short sequence motif" description="'HIGH' region" evidence="11">
    <location>
        <begin position="38"/>
        <end position="47"/>
    </location>
</feature>
<evidence type="ECO:0000256" key="12">
    <source>
        <dbReference type="PROSITE-ProRule" id="PRU00182"/>
    </source>
</evidence>
<evidence type="ECO:0000313" key="14">
    <source>
        <dbReference type="EMBL" id="TXC78893.1"/>
    </source>
</evidence>
<comment type="caution">
    <text evidence="14">The sequence shown here is derived from an EMBL/GenBank/DDBJ whole genome shotgun (WGS) entry which is preliminary data.</text>
</comment>
<dbReference type="InterPro" id="IPR024107">
    <property type="entry name" value="Tyr-tRNA-ligase_bac_1"/>
</dbReference>
<keyword evidence="7 11" id="KW-0648">Protein biosynthesis</keyword>
<evidence type="ECO:0000256" key="2">
    <source>
        <dbReference type="ARBA" id="ARBA00022490"/>
    </source>
</evidence>
<dbReference type="OrthoDB" id="9804243at2"/>
<comment type="catalytic activity">
    <reaction evidence="9 11">
        <text>tRNA(Tyr) + L-tyrosine + ATP = L-tyrosyl-tRNA(Tyr) + AMP + diphosphate + H(+)</text>
        <dbReference type="Rhea" id="RHEA:10220"/>
        <dbReference type="Rhea" id="RHEA-COMP:9706"/>
        <dbReference type="Rhea" id="RHEA-COMP:9707"/>
        <dbReference type="ChEBI" id="CHEBI:15378"/>
        <dbReference type="ChEBI" id="CHEBI:30616"/>
        <dbReference type="ChEBI" id="CHEBI:33019"/>
        <dbReference type="ChEBI" id="CHEBI:58315"/>
        <dbReference type="ChEBI" id="CHEBI:78442"/>
        <dbReference type="ChEBI" id="CHEBI:78536"/>
        <dbReference type="ChEBI" id="CHEBI:456215"/>
        <dbReference type="EC" id="6.1.1.1"/>
    </reaction>
</comment>
<dbReference type="InterPro" id="IPR054608">
    <property type="entry name" value="SYY-like_C"/>
</dbReference>
<keyword evidence="5 11" id="KW-0067">ATP-binding</keyword>
<keyword evidence="6 12" id="KW-0694">RNA-binding</keyword>
<evidence type="ECO:0000256" key="7">
    <source>
        <dbReference type="ARBA" id="ARBA00022917"/>
    </source>
</evidence>
<keyword evidence="4 11" id="KW-0547">Nucleotide-binding</keyword>
<keyword evidence="8 11" id="KW-0030">Aminoacyl-tRNA synthetase</keyword>
<dbReference type="CDD" id="cd00805">
    <property type="entry name" value="TyrRS_core"/>
    <property type="match status" value="1"/>
</dbReference>
<keyword evidence="15" id="KW-1185">Reference proteome</keyword>
<dbReference type="InterPro" id="IPR036986">
    <property type="entry name" value="S4_RNA-bd_sf"/>
</dbReference>
<sequence>MSNYVDELKWRGMFQNATPDVEALLSKGSKVGYTGFDPSADSLHLGNMVAIMMLVHFQRMGHKPIALVGGATGMIGDPSGKSAERNLLDLEELRHNQDCIKKQLEKFLDFKGENAAKLVNNYDWFQGMGFLEFIRNTGKHISVNYMMAKDSVKNRLETGISFTEFTYQLIQGYDFLHLYQNEDCVLQMGGSDQWGNITTGTELIRRVAGGEAHAITCPLMTKSDGTKFGKSEQGNVWLDAEKTSPYQFYQFLLRTADEDAEKLIKILSLKSKDEILGIIAEHNENPGARALQKALAEELTIRVHSQEDLDQAVKASGILFGKSTSDDLKSLSERAFLEVFEGVPQAEIDRARLGEIDAIELFSDESGFLKSKGEARRAFKENSLSLNKEKIKEDFKVDESILLNNKYVLLQRGKKNYFLVVVKN</sequence>
<comment type="subunit">
    <text evidence="11">Homodimer.</text>
</comment>
<evidence type="ECO:0000256" key="4">
    <source>
        <dbReference type="ARBA" id="ARBA00022741"/>
    </source>
</evidence>
<dbReference type="SUPFAM" id="SSF52374">
    <property type="entry name" value="Nucleotidylyl transferase"/>
    <property type="match status" value="1"/>
</dbReference>
<feature type="binding site" evidence="11">
    <location>
        <position position="171"/>
    </location>
    <ligand>
        <name>L-tyrosine</name>
        <dbReference type="ChEBI" id="CHEBI:58315"/>
    </ligand>
</feature>
<evidence type="ECO:0000256" key="6">
    <source>
        <dbReference type="ARBA" id="ARBA00022884"/>
    </source>
</evidence>
<dbReference type="GO" id="GO:0005829">
    <property type="term" value="C:cytosol"/>
    <property type="evidence" value="ECO:0007669"/>
    <property type="project" value="TreeGrafter"/>
</dbReference>
<dbReference type="InterPro" id="IPR014729">
    <property type="entry name" value="Rossmann-like_a/b/a_fold"/>
</dbReference>
<evidence type="ECO:0000256" key="3">
    <source>
        <dbReference type="ARBA" id="ARBA00022598"/>
    </source>
</evidence>
<dbReference type="SUPFAM" id="SSF55174">
    <property type="entry name" value="Alpha-L RNA-binding motif"/>
    <property type="match status" value="1"/>
</dbReference>
<dbReference type="Gene3D" id="3.40.50.620">
    <property type="entry name" value="HUPs"/>
    <property type="match status" value="1"/>
</dbReference>